<feature type="transmembrane region" description="Helical" evidence="16">
    <location>
        <begin position="455"/>
        <end position="478"/>
    </location>
</feature>
<feature type="transmembrane region" description="Helical" evidence="16">
    <location>
        <begin position="799"/>
        <end position="821"/>
    </location>
</feature>
<dbReference type="SUPFAM" id="SSF52540">
    <property type="entry name" value="P-loop containing nucleoside triphosphate hydrolases"/>
    <property type="match status" value="1"/>
</dbReference>
<dbReference type="GO" id="GO:0015093">
    <property type="term" value="F:ferrous iron transmembrane transporter activity"/>
    <property type="evidence" value="ECO:0007669"/>
    <property type="project" value="UniProtKB-UniRule"/>
</dbReference>
<dbReference type="Pfam" id="PF04023">
    <property type="entry name" value="FeoA"/>
    <property type="match status" value="1"/>
</dbReference>
<dbReference type="Pfam" id="PF07664">
    <property type="entry name" value="FeoB_C"/>
    <property type="match status" value="1"/>
</dbReference>
<feature type="transmembrane region" description="Helical" evidence="16">
    <location>
        <begin position="623"/>
        <end position="644"/>
    </location>
</feature>
<dbReference type="STRING" id="1297750.SAMN05444405_102213"/>
<dbReference type="PANTHER" id="PTHR43185">
    <property type="entry name" value="FERROUS IRON TRANSPORT PROTEIN B"/>
    <property type="match status" value="1"/>
</dbReference>
<keyword evidence="15" id="KW-0479">Metal-binding</keyword>
<dbReference type="InterPro" id="IPR050860">
    <property type="entry name" value="FeoB_GTPase"/>
</dbReference>
<feature type="transmembrane region" description="Helical" evidence="16">
    <location>
        <begin position="771"/>
        <end position="793"/>
    </location>
</feature>
<dbReference type="InterPro" id="IPR003373">
    <property type="entry name" value="Fe2_transport_prot-B"/>
</dbReference>
<evidence type="ECO:0000256" key="6">
    <source>
        <dbReference type="ARBA" id="ARBA00022741"/>
    </source>
</evidence>
<feature type="binding site" evidence="14">
    <location>
        <begin position="163"/>
        <end position="166"/>
    </location>
    <ligand>
        <name>GTP</name>
        <dbReference type="ChEBI" id="CHEBI:37565"/>
        <label>1</label>
    </ligand>
</feature>
<dbReference type="NCBIfam" id="TIGR00437">
    <property type="entry name" value="feoB"/>
    <property type="match status" value="1"/>
</dbReference>
<reference evidence="18 19" key="1">
    <citation type="submission" date="2016-11" db="EMBL/GenBank/DDBJ databases">
        <authorList>
            <person name="Jaros S."/>
            <person name="Januszkiewicz K."/>
            <person name="Wedrychowicz H."/>
        </authorList>
    </citation>
    <scope>NUCLEOTIDE SEQUENCE [LARGE SCALE GENOMIC DNA]</scope>
    <source>
        <strain evidence="18 19">DSM 26991</strain>
    </source>
</reference>
<dbReference type="InterPro" id="IPR011642">
    <property type="entry name" value="Gate_dom"/>
</dbReference>
<evidence type="ECO:0000256" key="10">
    <source>
        <dbReference type="ARBA" id="ARBA00023134"/>
    </source>
</evidence>
<evidence type="ECO:0000256" key="16">
    <source>
        <dbReference type="RuleBase" id="RU362098"/>
    </source>
</evidence>
<dbReference type="PANTHER" id="PTHR43185:SF1">
    <property type="entry name" value="FE(2+) TRANSPORTER FEOB"/>
    <property type="match status" value="1"/>
</dbReference>
<evidence type="ECO:0000256" key="3">
    <source>
        <dbReference type="ARBA" id="ARBA00022475"/>
    </source>
</evidence>
<evidence type="ECO:0000256" key="11">
    <source>
        <dbReference type="ARBA" id="ARBA00023136"/>
    </source>
</evidence>
<keyword evidence="8 16" id="KW-0408">Iron</keyword>
<evidence type="ECO:0000256" key="8">
    <source>
        <dbReference type="ARBA" id="ARBA00023004"/>
    </source>
</evidence>
<comment type="subcellular location">
    <subcellularLocation>
        <location evidence="16">Cell inner membrane</location>
        <topology evidence="16">Multi-pass membrane protein</topology>
    </subcellularLocation>
    <subcellularLocation>
        <location evidence="1">Cell membrane</location>
        <topology evidence="1">Multi-pass membrane protein</topology>
    </subcellularLocation>
</comment>
<dbReference type="GO" id="GO:0005886">
    <property type="term" value="C:plasma membrane"/>
    <property type="evidence" value="ECO:0007669"/>
    <property type="project" value="UniProtKB-SubCell"/>
</dbReference>
<evidence type="ECO:0000256" key="9">
    <source>
        <dbReference type="ARBA" id="ARBA00023065"/>
    </source>
</evidence>
<dbReference type="Pfam" id="PF17910">
    <property type="entry name" value="FeoB_Cyto"/>
    <property type="match status" value="1"/>
</dbReference>
<keyword evidence="11 16" id="KW-0472">Membrane</keyword>
<feature type="binding site" evidence="15">
    <location>
        <position position="131"/>
    </location>
    <ligand>
        <name>Mg(2+)</name>
        <dbReference type="ChEBI" id="CHEBI:18420"/>
        <label>2</label>
    </ligand>
</feature>
<evidence type="ECO:0000313" key="19">
    <source>
        <dbReference type="Proteomes" id="UP000184509"/>
    </source>
</evidence>
<evidence type="ECO:0000259" key="17">
    <source>
        <dbReference type="PROSITE" id="PS51711"/>
    </source>
</evidence>
<keyword evidence="7 16" id="KW-1133">Transmembrane helix</keyword>
<evidence type="ECO:0000256" key="5">
    <source>
        <dbReference type="ARBA" id="ARBA00022692"/>
    </source>
</evidence>
<dbReference type="InterPro" id="IPR030389">
    <property type="entry name" value="G_FEOB_dom"/>
</dbReference>
<name>A0A1M4V1V7_9BACE</name>
<dbReference type="InterPro" id="IPR005225">
    <property type="entry name" value="Small_GTP-bd"/>
</dbReference>
<evidence type="ECO:0000313" key="18">
    <source>
        <dbReference type="EMBL" id="SHE62966.1"/>
    </source>
</evidence>
<keyword evidence="15" id="KW-0460">Magnesium</keyword>
<keyword evidence="19" id="KW-1185">Reference proteome</keyword>
<dbReference type="Gene3D" id="1.10.287.1770">
    <property type="match status" value="1"/>
</dbReference>
<dbReference type="Proteomes" id="UP000184509">
    <property type="component" value="Unassembled WGS sequence"/>
</dbReference>
<evidence type="ECO:0000256" key="13">
    <source>
        <dbReference type="NCBIfam" id="TIGR00437"/>
    </source>
</evidence>
<evidence type="ECO:0000256" key="14">
    <source>
        <dbReference type="PIRSR" id="PIRSR603373-1"/>
    </source>
</evidence>
<keyword evidence="9" id="KW-0406">Ion transport</keyword>
<feature type="binding site" evidence="15">
    <location>
        <position position="132"/>
    </location>
    <ligand>
        <name>Mg(2+)</name>
        <dbReference type="ChEBI" id="CHEBI:18420"/>
        <label>2</label>
    </ligand>
</feature>
<dbReference type="EMBL" id="FQTV01000002">
    <property type="protein sequence ID" value="SHE62966.1"/>
    <property type="molecule type" value="Genomic_DNA"/>
</dbReference>
<evidence type="ECO:0000256" key="1">
    <source>
        <dbReference type="ARBA" id="ARBA00004651"/>
    </source>
</evidence>
<dbReference type="CDD" id="cd01879">
    <property type="entry name" value="FeoB"/>
    <property type="match status" value="1"/>
</dbReference>
<keyword evidence="3" id="KW-1003">Cell membrane</keyword>
<feature type="binding site" evidence="15">
    <location>
        <position position="128"/>
    </location>
    <ligand>
        <name>Mg(2+)</name>
        <dbReference type="ChEBI" id="CHEBI:18420"/>
        <label>2</label>
    </ligand>
</feature>
<dbReference type="Pfam" id="PF02421">
    <property type="entry name" value="FeoB_N"/>
    <property type="match status" value="1"/>
</dbReference>
<comment type="similarity">
    <text evidence="16">Belongs to the TRAFAC class TrmE-Era-EngA-EngB-Septin-like GTPase superfamily. FeoB GTPase (TC 9.A.8) family.</text>
</comment>
<dbReference type="InterPro" id="IPR007167">
    <property type="entry name" value="Fe-transptr_FeoA-like"/>
</dbReference>
<gene>
    <name evidence="18" type="ORF">SAMN05444405_102213</name>
</gene>
<feature type="transmembrane region" description="Helical" evidence="16">
    <location>
        <begin position="499"/>
        <end position="521"/>
    </location>
</feature>
<comment type="function">
    <text evidence="16">Probable transporter of a GTP-driven Fe(2+) uptake system.</text>
</comment>
<sequence>MEKDKSMHLSGLQNGETGVIVNVKGRGAFRKRITEMGFVKGKTVKVIKNAPLQDPVEYEIMGYNVSLRRSEAALIEVTSVNNAGQVEQPAFEGTFMDDIQKTVEKEKGRLINIALVGNPNCGKTTLFNYASGSHERVGNYGGVTVDSKEAYVKQDGYELKIVDLPGTYSITEYTPEELYVRSHIIENKPDVVVNVIDASNLERNLFLTTQLIDMNIKVVIALNMYDELEAKGVKLDYQTLGKMMGIPIVPTVAVKGLGITELMSKIIDVYEGKDSTVRNVNINYGNTIESSISKIQSLIQQDKAAANVYSTRYVAIKLLENDKTTLSTLSKSNNFNMISEKVSVEIQRLEKEYGENSETIITDAKYGFIAGALGETMVEGKVDKRKKSREIDNLLTHKILGFPIFFFFMWLMFQTTFTLGSYPMDWIDAGVGYIGEFVSSVMPEGALRDLLVDGVIAGVGGVIVFLPNILILFFFISLMEDTGYMARVSFIMDKLMHKIGLHGKSFIPLLMGFGCNVPAIMATRTLENRKDRMLTMLITPFMSCSARLPVYILLISAFFPKNQGLVLFSVYIIGIIIAILVALVFKNTIFSKQDVPFVMELPPYRIPTLKNTTIHMWHKGSQYLRKMGTVILLASIFIWALSYYPREVKYSSDYDAKIESVNANTVLPDSVKQSKTAELELLKVSEHQELSYIGRLGHFIEPAIKPLGFDWKIGVSIITGLAAKEIVVGSMGILYHADLAADENSGSLIEKLQQQEYTSGALVGQKVFTPLVAFGFMLFVLIYFPCMAVVAAIKKESDWKWAVFTIVYTTAIAWIVAFLTYQIGSLII</sequence>
<dbReference type="InterPro" id="IPR011640">
    <property type="entry name" value="Fe2_transport_prot_B_C"/>
</dbReference>
<evidence type="ECO:0000256" key="7">
    <source>
        <dbReference type="ARBA" id="ARBA00022989"/>
    </source>
</evidence>
<dbReference type="AlphaFoldDB" id="A0A1M4V1V7"/>
<proteinExistence type="inferred from homology"/>
<keyword evidence="2 16" id="KW-0813">Transport</keyword>
<evidence type="ECO:0000256" key="12">
    <source>
        <dbReference type="ARBA" id="ARBA00031200"/>
    </source>
</evidence>
<dbReference type="GO" id="GO:0046914">
    <property type="term" value="F:transition metal ion binding"/>
    <property type="evidence" value="ECO:0007669"/>
    <property type="project" value="InterPro"/>
</dbReference>
<feature type="binding site" evidence="14">
    <location>
        <begin position="117"/>
        <end position="124"/>
    </location>
    <ligand>
        <name>GTP</name>
        <dbReference type="ChEBI" id="CHEBI:37565"/>
        <label>1</label>
    </ligand>
</feature>
<dbReference type="NCBIfam" id="TIGR00231">
    <property type="entry name" value="small_GTP"/>
    <property type="match status" value="1"/>
</dbReference>
<dbReference type="GO" id="GO:0005525">
    <property type="term" value="F:GTP binding"/>
    <property type="evidence" value="ECO:0007669"/>
    <property type="project" value="UniProtKB-KW"/>
</dbReference>
<accession>A0A1M4V1V7</accession>
<evidence type="ECO:0000256" key="15">
    <source>
        <dbReference type="PIRSR" id="PIRSR603373-2"/>
    </source>
</evidence>
<feature type="binding site" evidence="14">
    <location>
        <begin position="223"/>
        <end position="226"/>
    </location>
    <ligand>
        <name>GTP</name>
        <dbReference type="ChEBI" id="CHEBI:37565"/>
        <label>1</label>
    </ligand>
</feature>
<dbReference type="InterPro" id="IPR041069">
    <property type="entry name" value="FeoB_Cyto"/>
</dbReference>
<dbReference type="SMART" id="SM00899">
    <property type="entry name" value="FeoA"/>
    <property type="match status" value="1"/>
</dbReference>
<dbReference type="Gene3D" id="3.40.50.300">
    <property type="entry name" value="P-loop containing nucleotide triphosphate hydrolases"/>
    <property type="match status" value="1"/>
</dbReference>
<feature type="transmembrane region" description="Helical" evidence="16">
    <location>
        <begin position="533"/>
        <end position="558"/>
    </location>
</feature>
<dbReference type="InterPro" id="IPR008988">
    <property type="entry name" value="Transcriptional_repressor_C"/>
</dbReference>
<organism evidence="18 19">
    <name type="scientific">Bacteroides luti</name>
    <dbReference type="NCBI Taxonomy" id="1297750"/>
    <lineage>
        <taxon>Bacteria</taxon>
        <taxon>Pseudomonadati</taxon>
        <taxon>Bacteroidota</taxon>
        <taxon>Bacteroidia</taxon>
        <taxon>Bacteroidales</taxon>
        <taxon>Bacteroidaceae</taxon>
        <taxon>Bacteroides</taxon>
    </lineage>
</organism>
<evidence type="ECO:0000256" key="2">
    <source>
        <dbReference type="ARBA" id="ARBA00022448"/>
    </source>
</evidence>
<keyword evidence="5 16" id="KW-0812">Transmembrane</keyword>
<dbReference type="Pfam" id="PF07670">
    <property type="entry name" value="Gate"/>
    <property type="match status" value="2"/>
</dbReference>
<evidence type="ECO:0000256" key="4">
    <source>
        <dbReference type="ARBA" id="ARBA00022496"/>
    </source>
</evidence>
<dbReference type="InterPro" id="IPR027417">
    <property type="entry name" value="P-loop_NTPase"/>
</dbReference>
<protein>
    <recommendedName>
        <fullName evidence="12 13">Ferrous iron transport protein B</fullName>
    </recommendedName>
</protein>
<keyword evidence="10 14" id="KW-0342">GTP-binding</keyword>
<keyword evidence="4 16" id="KW-0410">Iron transport</keyword>
<dbReference type="PROSITE" id="PS51711">
    <property type="entry name" value="G_FEOB"/>
    <property type="match status" value="1"/>
</dbReference>
<keyword evidence="6 14" id="KW-0547">Nucleotide-binding</keyword>
<dbReference type="InterPro" id="IPR038157">
    <property type="entry name" value="FeoA_core_dom"/>
</dbReference>
<feature type="binding site" evidence="14">
    <location>
        <begin position="142"/>
        <end position="146"/>
    </location>
    <ligand>
        <name>GTP</name>
        <dbReference type="ChEBI" id="CHEBI:37565"/>
        <label>1</label>
    </ligand>
</feature>
<feature type="transmembrane region" description="Helical" evidence="16">
    <location>
        <begin position="565"/>
        <end position="585"/>
    </location>
</feature>
<feature type="transmembrane region" description="Helical" evidence="16">
    <location>
        <begin position="394"/>
        <end position="413"/>
    </location>
</feature>
<dbReference type="Gene3D" id="2.30.30.90">
    <property type="match status" value="1"/>
</dbReference>
<feature type="domain" description="FeoB-type G" evidence="17">
    <location>
        <begin position="110"/>
        <end position="272"/>
    </location>
</feature>
<dbReference type="SUPFAM" id="SSF50037">
    <property type="entry name" value="C-terminal domain of transcriptional repressors"/>
    <property type="match status" value="1"/>
</dbReference>